<organism evidence="1 2">
    <name type="scientific">Avena sativa</name>
    <name type="common">Oat</name>
    <dbReference type="NCBI Taxonomy" id="4498"/>
    <lineage>
        <taxon>Eukaryota</taxon>
        <taxon>Viridiplantae</taxon>
        <taxon>Streptophyta</taxon>
        <taxon>Embryophyta</taxon>
        <taxon>Tracheophyta</taxon>
        <taxon>Spermatophyta</taxon>
        <taxon>Magnoliopsida</taxon>
        <taxon>Liliopsida</taxon>
        <taxon>Poales</taxon>
        <taxon>Poaceae</taxon>
        <taxon>BOP clade</taxon>
        <taxon>Pooideae</taxon>
        <taxon>Poodae</taxon>
        <taxon>Poeae</taxon>
        <taxon>Poeae Chloroplast Group 1 (Aveneae type)</taxon>
        <taxon>Aveninae</taxon>
        <taxon>Avena</taxon>
    </lineage>
</organism>
<name>A0ACD5TJ85_AVESA</name>
<dbReference type="Proteomes" id="UP001732700">
    <property type="component" value="Chromosome 1A"/>
</dbReference>
<accession>A0ACD5TJ85</accession>
<protein>
    <submittedName>
        <fullName evidence="1">Uncharacterized protein</fullName>
    </submittedName>
</protein>
<dbReference type="EnsemblPlants" id="AVESA.00010b.r2.1AG0064560.1">
    <property type="protein sequence ID" value="AVESA.00010b.r2.1AG0064560.1.CDS"/>
    <property type="gene ID" value="AVESA.00010b.r2.1AG0064560"/>
</dbReference>
<reference evidence="1" key="2">
    <citation type="submission" date="2025-09" db="UniProtKB">
        <authorList>
            <consortium name="EnsemblPlants"/>
        </authorList>
    </citation>
    <scope>IDENTIFICATION</scope>
</reference>
<evidence type="ECO:0000313" key="1">
    <source>
        <dbReference type="EnsemblPlants" id="AVESA.00010b.r2.1AG0064560.1.CDS"/>
    </source>
</evidence>
<proteinExistence type="predicted"/>
<keyword evidence="2" id="KW-1185">Reference proteome</keyword>
<sequence>MASAVPPPRQLAPTVGPAAMLAGVVIRTGNFINTGERVVSGLVQRFGLWDYVSDNAGSFRGKTPPRNGVFISLGEHRVYVGVDITGIYPHQVVVAGEPPRSAASRPSREHPVGSVEVMVAAGAQVGTAVAGSSREPAAGAQGAPRQTAPQLTEVIPPVTDPTELQDTTPKAPRVRGPPLERPENILQATIENLTTPVAPILDPANAQAELEETRQKVLVEAKKVSALRESLNRTLREYAKANKLDITPERVDELRLRGKNLMDDINKEHEAHRAESGDLGLPRYSTPTKNLRAANAAALELEGLTGEARQKQQERVNELVRIANQQNEEILRTNPARPGASRMVHSAGAAPALSAAAASSPGNNARRDKAVTSGKRNKQIVPYDPAMAGKANENGGNASRGNSGERNRRRVEKDGGSQCNGDHGRREPARGNHENQIPAEVRREVPLNPQPRHEPRQEREARPARHNQVNERYNDGYSEVEYAIHGGNNHYGMQDRILYRDLPPNDARVKLDRLYRSELLEEQGPPGPTCFGPRIMGEPPVPNFQLARGTKTYNGSTKPQDWLIDYATAVKIAGGNLRWAVRYVPQMLEGPARVWLNNLPAGSINCWLDFEEMFVSNFTSTYKRPNRPQQLAMCKQRPNETDREFLTRWCNLRNSCEGDKQSVQRRHMEVNAVMPAVPRYQPWSDQEVTWSMKDHPRIMPSPGSYALVLDPTFVGPSINVKFSKVLIDNGSSINIMYKDTMHKLGISQNMLQSTRTTFHGIVPGLSCQEQGR</sequence>
<reference evidence="1" key="1">
    <citation type="submission" date="2021-05" db="EMBL/GenBank/DDBJ databases">
        <authorList>
            <person name="Scholz U."/>
            <person name="Mascher M."/>
            <person name="Fiebig A."/>
        </authorList>
    </citation>
    <scope>NUCLEOTIDE SEQUENCE [LARGE SCALE GENOMIC DNA]</scope>
</reference>
<evidence type="ECO:0000313" key="2">
    <source>
        <dbReference type="Proteomes" id="UP001732700"/>
    </source>
</evidence>